<evidence type="ECO:0000259" key="2">
    <source>
        <dbReference type="Pfam" id="PF00899"/>
    </source>
</evidence>
<organism evidence="3 4">
    <name type="scientific">Thalassotalea euphylliae</name>
    <dbReference type="NCBI Taxonomy" id="1655234"/>
    <lineage>
        <taxon>Bacteria</taxon>
        <taxon>Pseudomonadati</taxon>
        <taxon>Pseudomonadota</taxon>
        <taxon>Gammaproteobacteria</taxon>
        <taxon>Alteromonadales</taxon>
        <taxon>Colwelliaceae</taxon>
        <taxon>Thalassotalea</taxon>
    </lineage>
</organism>
<dbReference type="GO" id="GO:0008146">
    <property type="term" value="F:sulfotransferase activity"/>
    <property type="evidence" value="ECO:0007669"/>
    <property type="project" value="TreeGrafter"/>
</dbReference>
<name>A0A3E0TP78_9GAMM</name>
<dbReference type="EMBL" id="QUOU01000001">
    <property type="protein sequence ID" value="REL25795.1"/>
    <property type="molecule type" value="Genomic_DNA"/>
</dbReference>
<dbReference type="OrthoDB" id="9804286at2"/>
<comment type="caution">
    <text evidence="3">The sequence shown here is derived from an EMBL/GenBank/DDBJ whole genome shotgun (WGS) entry which is preliminary data.</text>
</comment>
<dbReference type="AlphaFoldDB" id="A0A3E0TP78"/>
<dbReference type="InterPro" id="IPR045886">
    <property type="entry name" value="ThiF/MoeB/HesA"/>
</dbReference>
<evidence type="ECO:0000313" key="3">
    <source>
        <dbReference type="EMBL" id="REL25795.1"/>
    </source>
</evidence>
<accession>A0A3E0TP78</accession>
<evidence type="ECO:0000256" key="1">
    <source>
        <dbReference type="ARBA" id="ARBA00009919"/>
    </source>
</evidence>
<dbReference type="SUPFAM" id="SSF69572">
    <property type="entry name" value="Activating enzymes of the ubiquitin-like proteins"/>
    <property type="match status" value="1"/>
</dbReference>
<dbReference type="InterPro" id="IPR035985">
    <property type="entry name" value="Ubiquitin-activating_enz"/>
</dbReference>
<dbReference type="FunFam" id="3.40.50.720:FF:000080">
    <property type="entry name" value="Thiazole biosynthesis adenylyltransferase ThiF"/>
    <property type="match status" value="1"/>
</dbReference>
<comment type="similarity">
    <text evidence="1">Belongs to the HesA/MoeB/ThiF family.</text>
</comment>
<dbReference type="GO" id="GO:0016779">
    <property type="term" value="F:nucleotidyltransferase activity"/>
    <property type="evidence" value="ECO:0007669"/>
    <property type="project" value="TreeGrafter"/>
</dbReference>
<dbReference type="InterPro" id="IPR000594">
    <property type="entry name" value="ThiF_NAD_FAD-bd"/>
</dbReference>
<feature type="domain" description="THIF-type NAD/FAD binding fold" evidence="2">
    <location>
        <begin position="10"/>
        <end position="249"/>
    </location>
</feature>
<dbReference type="CDD" id="cd00757">
    <property type="entry name" value="ThiF_MoeB_HesA_family"/>
    <property type="match status" value="1"/>
</dbReference>
<dbReference type="GO" id="GO:0005829">
    <property type="term" value="C:cytosol"/>
    <property type="evidence" value="ECO:0007669"/>
    <property type="project" value="TreeGrafter"/>
</dbReference>
<protein>
    <submittedName>
        <fullName evidence="3">HesA/MoeB/ThiF family protein</fullName>
    </submittedName>
</protein>
<reference evidence="3 4" key="1">
    <citation type="submission" date="2018-08" db="EMBL/GenBank/DDBJ databases">
        <title>Thalassotalea euphylliae genome.</title>
        <authorList>
            <person name="Summers S."/>
            <person name="Rice S.A."/>
            <person name="Freckelton M.L."/>
            <person name="Nedved B.T."/>
            <person name="Hadfield M.G."/>
        </authorList>
    </citation>
    <scope>NUCLEOTIDE SEQUENCE [LARGE SCALE GENOMIC DNA]</scope>
    <source>
        <strain evidence="3 4">H1</strain>
    </source>
</reference>
<dbReference type="PANTHER" id="PTHR10953:SF102">
    <property type="entry name" value="ADENYLYLTRANSFERASE AND SULFURTRANSFERASE MOCS3"/>
    <property type="match status" value="1"/>
</dbReference>
<dbReference type="PANTHER" id="PTHR10953">
    <property type="entry name" value="UBIQUITIN-ACTIVATING ENZYME E1"/>
    <property type="match status" value="1"/>
</dbReference>
<dbReference type="RefSeq" id="WP_116006921.1">
    <property type="nucleotide sequence ID" value="NZ_QUOU01000001.1"/>
</dbReference>
<dbReference type="GO" id="GO:0008641">
    <property type="term" value="F:ubiquitin-like modifier activating enzyme activity"/>
    <property type="evidence" value="ECO:0007669"/>
    <property type="project" value="InterPro"/>
</dbReference>
<sequence length="252" mass="27169">MLSPEEHIRYGRQIMLESIGEQGQLALQRATVLIVGMGGLGCPVSLYLASAGVGKLLLCDGDHIEASNLQRQVLYTPADISKNKAEIAADKLAAQNPLIDVEAFDEMYTPALADELLPEVDLVIDCTDSLTTRYLLNASCHKHNIPLVIGAATGFDGQTMLINPPQNSACYQCVFPRNTSGESANNEPQNCQTLGILGPVLAIVAGMQSLTAIKYLTGLSVNTNELALFDGQRQQWQHFTVQPQASCPVCQQ</sequence>
<dbReference type="Proteomes" id="UP000256478">
    <property type="component" value="Unassembled WGS sequence"/>
</dbReference>
<evidence type="ECO:0000313" key="4">
    <source>
        <dbReference type="Proteomes" id="UP000256478"/>
    </source>
</evidence>
<dbReference type="Pfam" id="PF00899">
    <property type="entry name" value="ThiF"/>
    <property type="match status" value="1"/>
</dbReference>
<gene>
    <name evidence="3" type="ORF">DXX93_03955</name>
</gene>
<dbReference type="GO" id="GO:0004792">
    <property type="term" value="F:thiosulfate-cyanide sulfurtransferase activity"/>
    <property type="evidence" value="ECO:0007669"/>
    <property type="project" value="TreeGrafter"/>
</dbReference>
<proteinExistence type="inferred from homology"/>
<dbReference type="Gene3D" id="3.40.50.720">
    <property type="entry name" value="NAD(P)-binding Rossmann-like Domain"/>
    <property type="match status" value="1"/>
</dbReference>